<protein>
    <submittedName>
        <fullName evidence="1">Uncharacterized protein</fullName>
    </submittedName>
</protein>
<organism evidence="1 2">
    <name type="scientific">Fusarium ambrosium</name>
    <dbReference type="NCBI Taxonomy" id="131363"/>
    <lineage>
        <taxon>Eukaryota</taxon>
        <taxon>Fungi</taxon>
        <taxon>Dikarya</taxon>
        <taxon>Ascomycota</taxon>
        <taxon>Pezizomycotina</taxon>
        <taxon>Sordariomycetes</taxon>
        <taxon>Hypocreomycetidae</taxon>
        <taxon>Hypocreales</taxon>
        <taxon>Nectriaceae</taxon>
        <taxon>Fusarium</taxon>
        <taxon>Fusarium solani species complex</taxon>
    </lineage>
</organism>
<reference evidence="1 2" key="1">
    <citation type="submission" date="2017-06" db="EMBL/GenBank/DDBJ databases">
        <title>Cmopartive genomic analysis of Ambrosia Fusariam Clade fungi.</title>
        <authorList>
            <person name="Stajich J.E."/>
            <person name="Carrillo J."/>
            <person name="Kijimoto T."/>
            <person name="Eskalen A."/>
            <person name="O'Donnell K."/>
            <person name="Kasson M."/>
        </authorList>
    </citation>
    <scope>NUCLEOTIDE SEQUENCE [LARGE SCALE GENOMIC DNA]</scope>
    <source>
        <strain evidence="1 2">NRRL 20438</strain>
    </source>
</reference>
<dbReference type="Proteomes" id="UP000288429">
    <property type="component" value="Unassembled WGS sequence"/>
</dbReference>
<proteinExistence type="predicted"/>
<name>A0A428TAK2_9HYPO</name>
<accession>A0A428TAK2</accession>
<sequence>HQPAPARASPLQALPPQTPNRLAFGLFKGTATTTAPPAVSFVSDKDFSLRKPSHIINVIPPPAATAGIDA</sequence>
<evidence type="ECO:0000313" key="1">
    <source>
        <dbReference type="EMBL" id="RSL99072.1"/>
    </source>
</evidence>
<dbReference type="AlphaFoldDB" id="A0A428TAK2"/>
<keyword evidence="2" id="KW-1185">Reference proteome</keyword>
<feature type="non-terminal residue" evidence="1">
    <location>
        <position position="1"/>
    </location>
</feature>
<comment type="caution">
    <text evidence="1">The sequence shown here is derived from an EMBL/GenBank/DDBJ whole genome shotgun (WGS) entry which is preliminary data.</text>
</comment>
<gene>
    <name evidence="1" type="ORF">CDV31_012368</name>
</gene>
<dbReference type="EMBL" id="NIZV01000227">
    <property type="protein sequence ID" value="RSL99072.1"/>
    <property type="molecule type" value="Genomic_DNA"/>
</dbReference>
<evidence type="ECO:0000313" key="2">
    <source>
        <dbReference type="Proteomes" id="UP000288429"/>
    </source>
</evidence>